<proteinExistence type="predicted"/>
<sequence>MRFSCLSLPSGRDYRRVPQRPSNFCIFSRDGFSPCWPGWSQSLVLVIHVPRPPKVLGLQS</sequence>
<dbReference type="Proteomes" id="UP000006718">
    <property type="component" value="Chromosome 18"/>
</dbReference>
<evidence type="ECO:0000313" key="2">
    <source>
        <dbReference type="Proteomes" id="UP000006718"/>
    </source>
</evidence>
<dbReference type="GeneTree" id="ENSGT00980000199842"/>
<accession>A0A5F7ZQZ7</accession>
<name>A0A5F7ZQZ7_MACMU</name>
<reference evidence="2" key="1">
    <citation type="journal article" date="2007" name="Science">
        <title>Evolutionary and biomedical insights from the rhesus macaque genome.</title>
        <authorList>
            <person name="Gibbs R.A."/>
            <person name="Rogers J."/>
            <person name="Katze M.G."/>
            <person name="Bumgarner R."/>
            <person name="Weinstock G.M."/>
            <person name="Mardis E.R."/>
            <person name="Remington K.A."/>
            <person name="Strausberg R.L."/>
            <person name="Venter J.C."/>
            <person name="Wilson R.K."/>
            <person name="Batzer M.A."/>
            <person name="Bustamante C.D."/>
            <person name="Eichler E.E."/>
            <person name="Hahn M.W."/>
            <person name="Hardison R.C."/>
            <person name="Makova K.D."/>
            <person name="Miller W."/>
            <person name="Milosavljevic A."/>
            <person name="Palermo R.E."/>
            <person name="Siepel A."/>
            <person name="Sikela J.M."/>
            <person name="Attaway T."/>
            <person name="Bell S."/>
            <person name="Bernard K.E."/>
            <person name="Buhay C.J."/>
            <person name="Chandrabose M.N."/>
            <person name="Dao M."/>
            <person name="Davis C."/>
            <person name="Delehaunty K.D."/>
            <person name="Ding Y."/>
            <person name="Dinh H.H."/>
            <person name="Dugan-Rocha S."/>
            <person name="Fulton L.A."/>
            <person name="Gabisi R.A."/>
            <person name="Garner T.T."/>
            <person name="Godfrey J."/>
            <person name="Hawes A.C."/>
            <person name="Hernandez J."/>
            <person name="Hines S."/>
            <person name="Holder M."/>
            <person name="Hume J."/>
            <person name="Jhangiani S.N."/>
            <person name="Joshi V."/>
            <person name="Khan Z.M."/>
            <person name="Kirkness E.F."/>
            <person name="Cree A."/>
            <person name="Fowler R.G."/>
            <person name="Lee S."/>
            <person name="Lewis L.R."/>
            <person name="Li Z."/>
            <person name="Liu Y.-S."/>
            <person name="Moore S.M."/>
            <person name="Muzny D."/>
            <person name="Nazareth L.V."/>
            <person name="Ngo D.N."/>
            <person name="Okwuonu G.O."/>
            <person name="Pai G."/>
            <person name="Parker D."/>
            <person name="Paul H.A."/>
            <person name="Pfannkoch C."/>
            <person name="Pohl C.S."/>
            <person name="Rogers Y.-H.C."/>
            <person name="Ruiz S.J."/>
            <person name="Sabo A."/>
            <person name="Santibanez J."/>
            <person name="Schneider B.W."/>
            <person name="Smith S.M."/>
            <person name="Sodergren E."/>
            <person name="Svatek A.F."/>
            <person name="Utterback T.R."/>
            <person name="Vattathil S."/>
            <person name="Warren W."/>
            <person name="White C.S."/>
            <person name="Chinwalla A.T."/>
            <person name="Feng Y."/>
            <person name="Halpern A.L."/>
            <person name="Hillier L.W."/>
            <person name="Huang X."/>
            <person name="Minx P."/>
            <person name="Nelson J.O."/>
            <person name="Pepin K.H."/>
            <person name="Qin X."/>
            <person name="Sutton G.G."/>
            <person name="Venter E."/>
            <person name="Walenz B.P."/>
            <person name="Wallis J.W."/>
            <person name="Worley K.C."/>
            <person name="Yang S.-P."/>
            <person name="Jones S.M."/>
            <person name="Marra M.A."/>
            <person name="Rocchi M."/>
            <person name="Schein J.E."/>
            <person name="Baertsch R."/>
            <person name="Clarke L."/>
            <person name="Csuros M."/>
            <person name="Glasscock J."/>
            <person name="Harris R.A."/>
            <person name="Havlak P."/>
            <person name="Jackson A.R."/>
            <person name="Jiang H."/>
            <person name="Liu Y."/>
            <person name="Messina D.N."/>
            <person name="Shen Y."/>
            <person name="Song H.X.-Z."/>
            <person name="Wylie T."/>
            <person name="Zhang L."/>
            <person name="Birney E."/>
            <person name="Han K."/>
            <person name="Konkel M.K."/>
            <person name="Lee J."/>
            <person name="Smit A.F.A."/>
            <person name="Ullmer B."/>
            <person name="Wang H."/>
            <person name="Xing J."/>
            <person name="Burhans R."/>
            <person name="Cheng Z."/>
            <person name="Karro J.E."/>
            <person name="Ma J."/>
            <person name="Raney B."/>
            <person name="She X."/>
            <person name="Cox M.J."/>
            <person name="Demuth J.P."/>
            <person name="Dumas L.J."/>
            <person name="Han S.-G."/>
            <person name="Hopkins J."/>
            <person name="Karimpour-Fard A."/>
            <person name="Kim Y.H."/>
            <person name="Pollack J.R."/>
            <person name="Vinar T."/>
            <person name="Addo-Quaye C."/>
            <person name="Degenhardt J."/>
            <person name="Denby A."/>
            <person name="Hubisz M.J."/>
            <person name="Indap A."/>
            <person name="Kosiol C."/>
            <person name="Lahn B.T."/>
            <person name="Lawson H.A."/>
            <person name="Marklein A."/>
            <person name="Nielsen R."/>
            <person name="Vallender E.J."/>
            <person name="Clark A.G."/>
            <person name="Ferguson B."/>
            <person name="Hernandez R.D."/>
            <person name="Hirani K."/>
            <person name="Kehrer-Sawatzki H."/>
            <person name="Kolb J."/>
            <person name="Patil S."/>
            <person name="Pu L.-L."/>
            <person name="Ren Y."/>
            <person name="Smith D.G."/>
            <person name="Wheeler D.A."/>
            <person name="Schenck I."/>
            <person name="Ball E.V."/>
            <person name="Chen R."/>
            <person name="Cooper D.N."/>
            <person name="Giardine B."/>
            <person name="Hsu F."/>
            <person name="Kent W.J."/>
            <person name="Lesk A."/>
            <person name="Nelson D.L."/>
            <person name="O'brien W.E."/>
            <person name="Pruefer K."/>
            <person name="Stenson P.D."/>
            <person name="Wallace J.C."/>
            <person name="Ke H."/>
            <person name="Liu X.-M."/>
            <person name="Wang P."/>
            <person name="Xiang A.P."/>
            <person name="Yang F."/>
            <person name="Barber G.P."/>
            <person name="Haussler D."/>
            <person name="Karolchik D."/>
            <person name="Kern A.D."/>
            <person name="Kuhn R.M."/>
            <person name="Smith K.E."/>
            <person name="Zwieg A.S."/>
        </authorList>
    </citation>
    <scope>NUCLEOTIDE SEQUENCE [LARGE SCALE GENOMIC DNA]</scope>
    <source>
        <strain evidence="2">17573</strain>
    </source>
</reference>
<protein>
    <submittedName>
        <fullName evidence="1">Uncharacterized protein</fullName>
    </submittedName>
</protein>
<organism evidence="1 2">
    <name type="scientific">Macaca mulatta</name>
    <name type="common">Rhesus macaque</name>
    <dbReference type="NCBI Taxonomy" id="9544"/>
    <lineage>
        <taxon>Eukaryota</taxon>
        <taxon>Metazoa</taxon>
        <taxon>Chordata</taxon>
        <taxon>Craniata</taxon>
        <taxon>Vertebrata</taxon>
        <taxon>Euteleostomi</taxon>
        <taxon>Mammalia</taxon>
        <taxon>Eutheria</taxon>
        <taxon>Euarchontoglires</taxon>
        <taxon>Primates</taxon>
        <taxon>Haplorrhini</taxon>
        <taxon>Catarrhini</taxon>
        <taxon>Cercopithecidae</taxon>
        <taxon>Cercopithecinae</taxon>
        <taxon>Macaca</taxon>
    </lineage>
</organism>
<dbReference type="InParanoid" id="A0A5F7ZQZ7"/>
<dbReference type="OMA" id="HNFLEFS"/>
<dbReference type="PANTHER" id="PTHR46254">
    <property type="entry name" value="PROTEIN GVQW1-RELATED"/>
    <property type="match status" value="1"/>
</dbReference>
<dbReference type="Bgee" id="ENSMMUG00000063593">
    <property type="expression patterns" value="Expressed in heart and 21 other cell types or tissues"/>
</dbReference>
<reference evidence="1" key="2">
    <citation type="submission" date="2019-01" db="EMBL/GenBank/DDBJ databases">
        <authorList>
            <person name="Graves T."/>
            <person name="Eichler E.E."/>
            <person name="Wilson R.K."/>
        </authorList>
    </citation>
    <scope>NUCLEOTIDE SEQUENCE [LARGE SCALE GENOMIC DNA]</scope>
    <source>
        <strain evidence="1">17573</strain>
    </source>
</reference>
<dbReference type="AlphaFoldDB" id="A0A5F7ZQZ7"/>
<evidence type="ECO:0000313" key="1">
    <source>
        <dbReference type="Ensembl" id="ENSMMUP00000067060.1"/>
    </source>
</evidence>
<dbReference type="Ensembl" id="ENSMMUT00000096678.1">
    <property type="protein sequence ID" value="ENSMMUP00000067060.1"/>
    <property type="gene ID" value="ENSMMUG00000063593.1"/>
</dbReference>
<dbReference type="VEuPathDB" id="HostDB:ENSMMUG00000063593"/>
<reference evidence="1" key="3">
    <citation type="submission" date="2025-08" db="UniProtKB">
        <authorList>
            <consortium name="Ensembl"/>
        </authorList>
    </citation>
    <scope>IDENTIFICATION</scope>
    <source>
        <strain evidence="1">17573</strain>
    </source>
</reference>
<reference evidence="1" key="4">
    <citation type="submission" date="2025-09" db="UniProtKB">
        <authorList>
            <consortium name="Ensembl"/>
        </authorList>
    </citation>
    <scope>IDENTIFICATION</scope>
    <source>
        <strain evidence="1">17573</strain>
    </source>
</reference>
<keyword evidence="2" id="KW-1185">Reference proteome</keyword>